<evidence type="ECO:0000313" key="2">
    <source>
        <dbReference type="Proteomes" id="UP001465976"/>
    </source>
</evidence>
<comment type="caution">
    <text evidence="1">The sequence shown here is derived from an EMBL/GenBank/DDBJ whole genome shotgun (WGS) entry which is preliminary data.</text>
</comment>
<gene>
    <name evidence="1" type="ORF">V5O48_007162</name>
</gene>
<accession>A0ABR3FHK1</accession>
<reference evidence="1 2" key="1">
    <citation type="submission" date="2024-02" db="EMBL/GenBank/DDBJ databases">
        <title>A draft genome for the cacao thread blight pathogen Marasmius crinis-equi.</title>
        <authorList>
            <person name="Cohen S.P."/>
            <person name="Baruah I.K."/>
            <person name="Amoako-Attah I."/>
            <person name="Bukari Y."/>
            <person name="Meinhardt L.W."/>
            <person name="Bailey B.A."/>
        </authorList>
    </citation>
    <scope>NUCLEOTIDE SEQUENCE [LARGE SCALE GENOMIC DNA]</scope>
    <source>
        <strain evidence="1 2">GH-76</strain>
    </source>
</reference>
<organism evidence="1 2">
    <name type="scientific">Marasmius crinis-equi</name>
    <dbReference type="NCBI Taxonomy" id="585013"/>
    <lineage>
        <taxon>Eukaryota</taxon>
        <taxon>Fungi</taxon>
        <taxon>Dikarya</taxon>
        <taxon>Basidiomycota</taxon>
        <taxon>Agaricomycotina</taxon>
        <taxon>Agaricomycetes</taxon>
        <taxon>Agaricomycetidae</taxon>
        <taxon>Agaricales</taxon>
        <taxon>Marasmiineae</taxon>
        <taxon>Marasmiaceae</taxon>
        <taxon>Marasmius</taxon>
    </lineage>
</organism>
<proteinExistence type="predicted"/>
<dbReference type="EMBL" id="JBAHYK010000363">
    <property type="protein sequence ID" value="KAL0574805.1"/>
    <property type="molecule type" value="Genomic_DNA"/>
</dbReference>
<protein>
    <submittedName>
        <fullName evidence="1">Uncharacterized protein</fullName>
    </submittedName>
</protein>
<keyword evidence="2" id="KW-1185">Reference proteome</keyword>
<name>A0ABR3FHK1_9AGAR</name>
<evidence type="ECO:0000313" key="1">
    <source>
        <dbReference type="EMBL" id="KAL0574805.1"/>
    </source>
</evidence>
<sequence length="595" mass="68618">MTLHILTMRSALARKRTPPSTRLSILMNDIGHSTLFQYLSPEMMYSLASSHGYFYQEIQRFWSGIYTYDRYLEPFMDSTHLPTLWLILQEADALISGSVALQYFAREIFTECDLDIYCEFDRAEHLILFLEKISVSWVKLPRHPSAHEEPYIYTGVINEIINFNVITPKGNERIIQLFLTDGHPMQAVLGFHCSAVMNIITPDVAICLYPHETLYLREAVAFDIDRYHGSESVQKARLKYRSRGWNISAEPSIHSMFDERCGFVQERSLADERTLILSGPLGPSGWLERSPTWLTAFKKLTVTSWSHLMSRNNRVAVSFYYQPHCTSRRGYCFSRDTSMLQNHATTPATTPSVEDCTERRCSRTAIWQDTRAVTMFAGSDHNEVLSCALASFVKLQFERHLPTGGLTAYKLLWSLYPLFRCFRVHPWLVLVFPNDHGPVIVKAIFIYVYDEQGWRAPFRLNGFDTFLETEFGFELIWADDSDDFETQIAVLAPAQVSDHYLQSPSPLEKKKFREDAQGLKLTLPMKINSAIQRRSVQVRKVQPRTDCEPVWGVDAVHAICQYLLDIHQLLALDNFTKLYVDDVLLHYAGRNSLRL</sequence>
<dbReference type="Proteomes" id="UP001465976">
    <property type="component" value="Unassembled WGS sequence"/>
</dbReference>